<evidence type="ECO:0000259" key="9">
    <source>
        <dbReference type="PROSITE" id="PS51379"/>
    </source>
</evidence>
<sequence length="159" mass="17651">MKMFVIDPDKCTGCRDCELVCSLSHEGVINPYRSRIVVIRDPLNALELPTVCVQCEDPVCMAVCPVSAIYEDPKTGAKIIDYDKCMGCRSCVLACPIGGALVDPVTGKTIKCDLCNGDPMCVKFCKTKAIDWVDVREADQKIKKKSIERYLEAVRQVKR</sequence>
<dbReference type="PRINTS" id="PR00354">
    <property type="entry name" value="7FE8SFRDOXIN"/>
</dbReference>
<dbReference type="Pfam" id="PF12837">
    <property type="entry name" value="Fer4_6"/>
    <property type="match status" value="1"/>
</dbReference>
<evidence type="ECO:0000256" key="3">
    <source>
        <dbReference type="ARBA" id="ARBA00022485"/>
    </source>
</evidence>
<evidence type="ECO:0000256" key="5">
    <source>
        <dbReference type="ARBA" id="ARBA00022982"/>
    </source>
</evidence>
<dbReference type="SUPFAM" id="SSF54862">
    <property type="entry name" value="4Fe-4S ferredoxins"/>
    <property type="match status" value="1"/>
</dbReference>
<dbReference type="InterPro" id="IPR017900">
    <property type="entry name" value="4Fe4S_Fe_S_CS"/>
</dbReference>
<dbReference type="GeneID" id="8778744"/>
<evidence type="ECO:0000313" key="11">
    <source>
        <dbReference type="Proteomes" id="UP000002613"/>
    </source>
</evidence>
<dbReference type="PANTHER" id="PTHR42859">
    <property type="entry name" value="OXIDOREDUCTASE"/>
    <property type="match status" value="1"/>
</dbReference>
<keyword evidence="11" id="KW-1185">Reference proteome</keyword>
<dbReference type="Proteomes" id="UP000002613">
    <property type="component" value="Chromosome"/>
</dbReference>
<evidence type="ECO:0000256" key="2">
    <source>
        <dbReference type="ARBA" id="ARBA00022448"/>
    </source>
</evidence>
<dbReference type="Pfam" id="PF13247">
    <property type="entry name" value="Fer4_11"/>
    <property type="match status" value="1"/>
</dbReference>
<evidence type="ECO:0000256" key="1">
    <source>
        <dbReference type="ARBA" id="ARBA00001966"/>
    </source>
</evidence>
<gene>
    <name evidence="10" type="ordered locus">Ferp_1231</name>
</gene>
<dbReference type="CDD" id="cd10550">
    <property type="entry name" value="DMSOR_beta_like"/>
    <property type="match status" value="1"/>
</dbReference>
<dbReference type="PROSITE" id="PS51379">
    <property type="entry name" value="4FE4S_FER_2"/>
    <property type="match status" value="3"/>
</dbReference>
<dbReference type="OrthoDB" id="2837at2157"/>
<keyword evidence="3 8" id="KW-0004">4Fe-4S</keyword>
<dbReference type="InterPro" id="IPR050294">
    <property type="entry name" value="RnfB_subfamily"/>
</dbReference>
<evidence type="ECO:0000256" key="8">
    <source>
        <dbReference type="RuleBase" id="RU365098"/>
    </source>
</evidence>
<dbReference type="GO" id="GO:0046872">
    <property type="term" value="F:metal ion binding"/>
    <property type="evidence" value="ECO:0007669"/>
    <property type="project" value="UniProtKB-UniRule"/>
</dbReference>
<keyword evidence="6 8" id="KW-0408">Iron</keyword>
<keyword evidence="7 8" id="KW-0411">Iron-sulfur</keyword>
<dbReference type="eggNOG" id="arCOG01500">
    <property type="taxonomic scope" value="Archaea"/>
</dbReference>
<dbReference type="AlphaFoldDB" id="D3RY22"/>
<dbReference type="PaxDb" id="589924-Ferp_1231"/>
<keyword evidence="2 8" id="KW-0813">Transport</keyword>
<dbReference type="InterPro" id="IPR000813">
    <property type="entry name" value="7Fe_ferredoxin"/>
</dbReference>
<evidence type="ECO:0000313" key="10">
    <source>
        <dbReference type="EMBL" id="ADC65385.1"/>
    </source>
</evidence>
<dbReference type="KEGG" id="fpl:Ferp_1231"/>
<dbReference type="RefSeq" id="WP_012965728.1">
    <property type="nucleotide sequence ID" value="NC_013849.1"/>
</dbReference>
<protein>
    <recommendedName>
        <fullName evidence="8">Ferredoxin</fullName>
    </recommendedName>
</protein>
<dbReference type="InterPro" id="IPR017896">
    <property type="entry name" value="4Fe4S_Fe-S-bd"/>
</dbReference>
<comment type="cofactor">
    <cofactor evidence="1 8">
        <name>[4Fe-4S] cluster</name>
        <dbReference type="ChEBI" id="CHEBI:49883"/>
    </cofactor>
</comment>
<evidence type="ECO:0000256" key="7">
    <source>
        <dbReference type="ARBA" id="ARBA00023014"/>
    </source>
</evidence>
<organism evidence="10 11">
    <name type="scientific">Ferroglobus placidus (strain DSM 10642 / AEDII12DO)</name>
    <dbReference type="NCBI Taxonomy" id="589924"/>
    <lineage>
        <taxon>Archaea</taxon>
        <taxon>Methanobacteriati</taxon>
        <taxon>Methanobacteriota</taxon>
        <taxon>Archaeoglobi</taxon>
        <taxon>Archaeoglobales</taxon>
        <taxon>Archaeoglobaceae</taxon>
        <taxon>Ferroglobus</taxon>
    </lineage>
</organism>
<dbReference type="PANTHER" id="PTHR42859:SF10">
    <property type="entry name" value="DIMETHYLSULFOXIDE REDUCTASE CHAIN B"/>
    <property type="match status" value="1"/>
</dbReference>
<evidence type="ECO:0000256" key="6">
    <source>
        <dbReference type="ARBA" id="ARBA00023004"/>
    </source>
</evidence>
<dbReference type="GO" id="GO:0009055">
    <property type="term" value="F:electron transfer activity"/>
    <property type="evidence" value="ECO:0007669"/>
    <property type="project" value="UniProtKB-UniRule"/>
</dbReference>
<dbReference type="PROSITE" id="PS00198">
    <property type="entry name" value="4FE4S_FER_1"/>
    <property type="match status" value="1"/>
</dbReference>
<feature type="domain" description="4Fe-4S ferredoxin-type" evidence="9">
    <location>
        <begin position="42"/>
        <end position="74"/>
    </location>
</feature>
<keyword evidence="5 8" id="KW-0249">Electron transport</keyword>
<reference evidence="10 11" key="2">
    <citation type="journal article" date="2011" name="Stand. Genomic Sci.">
        <title>Complete genome sequence of Ferroglobus placidus AEDII12DO.</title>
        <authorList>
            <person name="Anderson I."/>
            <person name="Risso C."/>
            <person name="Holmes D."/>
            <person name="Lucas S."/>
            <person name="Copeland A."/>
            <person name="Lapidus A."/>
            <person name="Cheng J.F."/>
            <person name="Bruce D."/>
            <person name="Goodwin L."/>
            <person name="Pitluck S."/>
            <person name="Saunders E."/>
            <person name="Brettin T."/>
            <person name="Detter J.C."/>
            <person name="Han C."/>
            <person name="Tapia R."/>
            <person name="Larimer F."/>
            <person name="Land M."/>
            <person name="Hauser L."/>
            <person name="Woyke T."/>
            <person name="Lovley D."/>
            <person name="Kyrpides N."/>
            <person name="Ivanova N."/>
        </authorList>
    </citation>
    <scope>NUCLEOTIDE SEQUENCE [LARGE SCALE GENOMIC DNA]</scope>
    <source>
        <strain evidence="11">DSM 10642 / AEDII12DO</strain>
    </source>
</reference>
<reference evidence="11" key="1">
    <citation type="submission" date="2010-02" db="EMBL/GenBank/DDBJ databases">
        <title>Complete sequence of Ferroglobus placidus DSM 10642.</title>
        <authorList>
            <consortium name="US DOE Joint Genome Institute"/>
            <person name="Lucas S."/>
            <person name="Copeland A."/>
            <person name="Lapidus A."/>
            <person name="Cheng J.-F."/>
            <person name="Bruce D."/>
            <person name="Goodwin L."/>
            <person name="Pitluck S."/>
            <person name="Saunders E."/>
            <person name="Brettin T."/>
            <person name="Detter J.C."/>
            <person name="Han C."/>
            <person name="Tapia R."/>
            <person name="Larimer F."/>
            <person name="Land M."/>
            <person name="Hauser L."/>
            <person name="Kyrpides N."/>
            <person name="Ivanova N."/>
            <person name="Holmes D."/>
            <person name="Lovley D."/>
            <person name="Kyrpides N."/>
            <person name="Anderson I.J."/>
            <person name="Woyke T."/>
        </authorList>
    </citation>
    <scope>NUCLEOTIDE SEQUENCE [LARGE SCALE GENOMIC DNA]</scope>
    <source>
        <strain evidence="11">DSM 10642 / AEDII12DO</strain>
    </source>
</reference>
<feature type="domain" description="4Fe-4S ferredoxin-type" evidence="9">
    <location>
        <begin position="2"/>
        <end position="31"/>
    </location>
</feature>
<feature type="domain" description="4Fe-4S ferredoxin-type" evidence="9">
    <location>
        <begin position="76"/>
        <end position="107"/>
    </location>
</feature>
<keyword evidence="4 8" id="KW-0479">Metal-binding</keyword>
<comment type="function">
    <text evidence="8">Ferredoxins are iron-sulfur proteins that transfer electrons in a wide variety of metabolic reactions.</text>
</comment>
<dbReference type="HOGENOM" id="CLU_043374_3_2_2"/>
<dbReference type="GO" id="GO:0016491">
    <property type="term" value="F:oxidoreductase activity"/>
    <property type="evidence" value="ECO:0007669"/>
    <property type="project" value="UniProtKB-ARBA"/>
</dbReference>
<dbReference type="Gene3D" id="3.30.70.20">
    <property type="match status" value="2"/>
</dbReference>
<accession>D3RY22</accession>
<dbReference type="STRING" id="589924.Ferp_1231"/>
<name>D3RY22_FERPA</name>
<dbReference type="EMBL" id="CP001899">
    <property type="protein sequence ID" value="ADC65385.1"/>
    <property type="molecule type" value="Genomic_DNA"/>
</dbReference>
<dbReference type="GO" id="GO:0051539">
    <property type="term" value="F:4 iron, 4 sulfur cluster binding"/>
    <property type="evidence" value="ECO:0007669"/>
    <property type="project" value="UniProtKB-UniRule"/>
</dbReference>
<proteinExistence type="predicted"/>
<evidence type="ECO:0000256" key="4">
    <source>
        <dbReference type="ARBA" id="ARBA00022723"/>
    </source>
</evidence>